<protein>
    <recommendedName>
        <fullName evidence="1">Heterokaryon incompatibility domain-containing protein</fullName>
    </recommendedName>
</protein>
<evidence type="ECO:0000313" key="3">
    <source>
        <dbReference type="Proteomes" id="UP000235371"/>
    </source>
</evidence>
<keyword evidence="3" id="KW-1185">Reference proteome</keyword>
<dbReference type="InterPro" id="IPR036890">
    <property type="entry name" value="HATPase_C_sf"/>
</dbReference>
<evidence type="ECO:0000313" key="2">
    <source>
        <dbReference type="EMBL" id="PMD64854.1"/>
    </source>
</evidence>
<feature type="domain" description="Heterokaryon incompatibility" evidence="1">
    <location>
        <begin position="1603"/>
        <end position="1762"/>
    </location>
</feature>
<dbReference type="EMBL" id="KZ613747">
    <property type="protein sequence ID" value="PMD64854.1"/>
    <property type="molecule type" value="Genomic_DNA"/>
</dbReference>
<dbReference type="InterPro" id="IPR010730">
    <property type="entry name" value="HET"/>
</dbReference>
<dbReference type="Pfam" id="PF26639">
    <property type="entry name" value="Het-6_barrel"/>
    <property type="match status" value="1"/>
</dbReference>
<gene>
    <name evidence="2" type="ORF">K444DRAFT_554213</name>
</gene>
<accession>A0A2J6TPA9</accession>
<name>A0A2J6TPA9_9HELO</name>
<dbReference type="PANTHER" id="PTHR32387">
    <property type="entry name" value="WU:FJ29H11"/>
    <property type="match status" value="1"/>
</dbReference>
<dbReference type="InParanoid" id="A0A2J6TPA9"/>
<organism evidence="2 3">
    <name type="scientific">Hyaloscypha bicolor E</name>
    <dbReference type="NCBI Taxonomy" id="1095630"/>
    <lineage>
        <taxon>Eukaryota</taxon>
        <taxon>Fungi</taxon>
        <taxon>Dikarya</taxon>
        <taxon>Ascomycota</taxon>
        <taxon>Pezizomycotina</taxon>
        <taxon>Leotiomycetes</taxon>
        <taxon>Helotiales</taxon>
        <taxon>Hyaloscyphaceae</taxon>
        <taxon>Hyaloscypha</taxon>
        <taxon>Hyaloscypha bicolor</taxon>
    </lineage>
</organism>
<dbReference type="Pfam" id="PF06985">
    <property type="entry name" value="HET"/>
    <property type="match status" value="1"/>
</dbReference>
<dbReference type="OrthoDB" id="1262810at2759"/>
<reference evidence="2 3" key="1">
    <citation type="submission" date="2016-04" db="EMBL/GenBank/DDBJ databases">
        <title>A degradative enzymes factory behind the ericoid mycorrhizal symbiosis.</title>
        <authorList>
            <consortium name="DOE Joint Genome Institute"/>
            <person name="Martino E."/>
            <person name="Morin E."/>
            <person name="Grelet G."/>
            <person name="Kuo A."/>
            <person name="Kohler A."/>
            <person name="Daghino S."/>
            <person name="Barry K."/>
            <person name="Choi C."/>
            <person name="Cichocki N."/>
            <person name="Clum A."/>
            <person name="Copeland A."/>
            <person name="Hainaut M."/>
            <person name="Haridas S."/>
            <person name="Labutti K."/>
            <person name="Lindquist E."/>
            <person name="Lipzen A."/>
            <person name="Khouja H.-R."/>
            <person name="Murat C."/>
            <person name="Ohm R."/>
            <person name="Olson A."/>
            <person name="Spatafora J."/>
            <person name="Veneault-Fourrey C."/>
            <person name="Henrissat B."/>
            <person name="Grigoriev I."/>
            <person name="Martin F."/>
            <person name="Perotto S."/>
        </authorList>
    </citation>
    <scope>NUCLEOTIDE SEQUENCE [LARGE SCALE GENOMIC DNA]</scope>
    <source>
        <strain evidence="2 3">E</strain>
    </source>
</reference>
<dbReference type="PANTHER" id="PTHR32387:SF0">
    <property type="entry name" value="PROTEIN NO VEIN"/>
    <property type="match status" value="1"/>
</dbReference>
<dbReference type="STRING" id="1095630.A0A2J6TPA9"/>
<proteinExistence type="predicted"/>
<dbReference type="SUPFAM" id="SSF55874">
    <property type="entry name" value="ATPase domain of HSP90 chaperone/DNA topoisomerase II/histidine kinase"/>
    <property type="match status" value="1"/>
</dbReference>
<dbReference type="RefSeq" id="XP_024741758.1">
    <property type="nucleotide sequence ID" value="XM_024876642.1"/>
</dbReference>
<dbReference type="Proteomes" id="UP000235371">
    <property type="component" value="Unassembled WGS sequence"/>
</dbReference>
<sequence length="2160" mass="243340">MTSAAKARKVIEDIRRDITLDGSIGEEKSILLALENALEVLSQQIYNTSTHFLRELIQNADDNTFKLVKPDARPTLNFTYKKGVFRVDSNEVGFSIENVQAICTIGQSTKDGIGFSKQHIGEKGIGFKSVFRVAKVVSISSGNFSFKFDKAEQLGLIAPIWAAFPEKILPGFTSFHLQLDNYEEELVQELKNLDPRVLIFLRKLKEINITITDKNGKTSHRKLQRTDVEETDIKITTLHEDNRDSQYLVTKHRVIGLPVEPKRPKCSESEILLAFPVTDFNTGSTLDSQSVYAFLPIKSYGFRFLLHGEFLLTASRQDIDTSSSWNRVIRNAAADAFVKTMKRLNSGKLKYYWPRYLPVDDIHSFFDPVKNKILERLAKEPLLHSCEPSAEIMAIPSSLIYVPQKKFAGADGTPFTLSSHTATTYLSLKYPDWVIDKLCTLKVKILSPEQFLRHLAWMISHEPGTFRGMPKEWHSQLAKVLLKLATERAYRELILDMEIIPLRRSQPPQHSVEWVSARNRRIFFSKNARGLDIPSSVIVMADIVDQEAEDDFERQSLFRHLHVTDCDTAEISKLIIEMHSQEWFKSLRLDAGQLLSHALFLYKSSWCPRPGDQRATLWLATTKKGVSRLSLDLYIHGTFDKESTLANITKQLEKRYLFVHPSYLEAVSNDTGWLIFLCKSFGLERMPRLVTNLSANSPDHFKLSEDFKFVFDSCTSVDALELLRDHWQHYSRWIEDGGAFEDTACRASKVAVRAAIGALEAVCHNGCFPLQGTLLPAVDHIVDESPFARTLKIRDPENQQWEFLKHFGVAVKRDIHYYLRCLKHMTGTKGIPEKTVTHIYERIQYEYPNNNGELIFTTFQKHNLIYTKRGSAEATPTSCWLSLDECIARKLNIEAEYPQCTTLFRCLLAGGEGEVGSLIAEITLIKDSTELSRISELFTKANQAMAGMSGKKITQAVNPLRPRRVFPILERKGDAEFDSLKVLGDDNNWFVADLDHLRECFLGVVGLLAFSADDLESMDTLLSALDLDFRRLSLLVKSETTAGGITSMDWSCTEFLRARSGFVIPLIPKAKANRDAICSQIRRAKVKSAERIVQRNVLLAPDGVEFVGSGVGEVAFISTTESLEIFMTAEEISDWEPPLALVEGIADRCGIEDASHRSLLQKALGNTQPSKLISEFRKRGIHVNETTLRDAMKSTNPKSKYAALSGDVSTSKSPFPEMDLEDDLSAFLDGLSSSFRRTLSGIVRYGDSPSVDSSRSLPFMDFTKVNSQKLHFNGITDRGDNCAITTRATLIEILYLGELITSNLFQNALGKQYDPEIHWTSLLRHRAGYKPFTGDTGTSASFTISDRRTAQKVAEFLTESGYWAAVCWKDPMNSLTGPPTFHFDIAVTPGDEKSTFSWDTSQLERMRKFRMDSKLKEMPKDVLILVRVCNAYVDPRIDLFVDPWSLYTSDRFVLPQLWGLTASIEDKPPSPTSNAGAHRNHQSSWCNTTQRLAPVDTPWQPNQSMWDNMEPTLYDLRPFFGYVNGLNQSSETPSVAEPASHATQFMKPLKVSNTSRKSAPPLNYKYKHLKDGQMRLLSLLPGPRDAELRGVVYHASLKDPGDFRALSYTWGTTDMTNSMWTPDGTIKLTLSLHAALKCVRHPKEPMVLWVDALCINQDENDQEARAEKAKQIRLLPRIFQNSTCVLAFLGNDEQSDAALETLMQIQAKDAIKENSGEWPDGLSKIPPSWDGQPIPLQNDPIWTAIGALFERPWFRRAWVIQEVVVAPSVRVICGAWIVDWNDLFSAVEVIQRVSDVSSDVFSLVRQNWAYFITLAKQRELEANKTRLPLFELLESFRYTESTWQRDHFFALLGLASDGENSAYDPDYSSYFEVIVRRFACALAKKEGVVELLYRAGINSEEARFPSWIPNWTETKQDSLYSLSSRGTKWAAALDTEPNFQCDPNSDELKIYGLLVDRVASVSFASNLPEELKSYVDEVNLMVDSLSLYSQENSADLKWKIPIAGASHPRTLSSANLDMRLSYEALRDYLAQGVKEKSVATGPPARIQPRAGEIGVCVANLGLVSLKAKAQNYLSALQENFKGWKFLITEKGYAGIAPPGVRRDDIITIFHGGAVPFITRSSKTHGAFQLVGECYVHGMMNGEGIRFPAGKVIGKGMLRLH</sequence>
<dbReference type="Gene3D" id="3.30.565.10">
    <property type="entry name" value="Histidine kinase-like ATPase, C-terminal domain"/>
    <property type="match status" value="1"/>
</dbReference>
<evidence type="ECO:0000259" key="1">
    <source>
        <dbReference type="Pfam" id="PF06985"/>
    </source>
</evidence>
<dbReference type="NCBIfam" id="NF047352">
    <property type="entry name" value="P_loop_sacsin"/>
    <property type="match status" value="1"/>
</dbReference>
<dbReference type="InterPro" id="IPR052957">
    <property type="entry name" value="Auxin_embryo_med"/>
</dbReference>
<dbReference type="GeneID" id="36584721"/>